<name>A0A0D6M1Z8_9BILA</name>
<keyword evidence="10" id="KW-1185">Reference proteome</keyword>
<dbReference type="PANTHER" id="PTHR12013">
    <property type="entry name" value="SIGNAL RECOGNITION PARTICLE 14 KD PROTEIN"/>
    <property type="match status" value="1"/>
</dbReference>
<dbReference type="Pfam" id="PF02290">
    <property type="entry name" value="SRP14"/>
    <property type="match status" value="1"/>
</dbReference>
<evidence type="ECO:0000256" key="2">
    <source>
        <dbReference type="ARBA" id="ARBA00010349"/>
    </source>
</evidence>
<comment type="subunit">
    <text evidence="8">Heterodimer with SRP9; binds RNA as heterodimer. Component of a signal recognition particle (SRP) complex that consists of a 7SL RNA molecule of 300 nucleotides and six protein subunits: SRP72, SRP68, SRP54, SRP19, SRP14 and SRP9.</text>
</comment>
<evidence type="ECO:0000256" key="5">
    <source>
        <dbReference type="ARBA" id="ARBA00022884"/>
    </source>
</evidence>
<dbReference type="AlphaFoldDB" id="A0A0D6M1Z8"/>
<dbReference type="EMBL" id="KE124819">
    <property type="protein sequence ID" value="EPB78134.1"/>
    <property type="molecule type" value="Genomic_DNA"/>
</dbReference>
<keyword evidence="4 8" id="KW-0963">Cytoplasm</keyword>
<dbReference type="InterPro" id="IPR009018">
    <property type="entry name" value="Signal_recog_particle_SRP9/14"/>
</dbReference>
<dbReference type="SUPFAM" id="SSF54762">
    <property type="entry name" value="Signal recognition particle alu RNA binding heterodimer, SRP9/14"/>
    <property type="match status" value="1"/>
</dbReference>
<evidence type="ECO:0000256" key="8">
    <source>
        <dbReference type="RuleBase" id="RU368100"/>
    </source>
</evidence>
<keyword evidence="6 8" id="KW-0733">Signal recognition particle</keyword>
<evidence type="ECO:0000313" key="10">
    <source>
        <dbReference type="Proteomes" id="UP000054495"/>
    </source>
</evidence>
<evidence type="ECO:0000256" key="1">
    <source>
        <dbReference type="ARBA" id="ARBA00004496"/>
    </source>
</evidence>
<sequence length="190" mass="21703">MTVLTNEEFLSQLGKMYMDARLGGAKSVYALLYVYRSGQRSDDGRTKALPKDADPQPVDGHKCLFRAKLGRKRISTVVTSKEVNKFHLAYVSVLRANMDNLERRKKTDTAKTKVTPKKNKAYKRRWECVFCESECTQCGCLALAENATLIASHKPTIMLLICADRVVLEDAVKFHNIYYNEFEWSPEQKV</sequence>
<dbReference type="GO" id="GO:0008312">
    <property type="term" value="F:7S RNA binding"/>
    <property type="evidence" value="ECO:0007669"/>
    <property type="project" value="UniProtKB-UniRule"/>
</dbReference>
<comment type="similarity">
    <text evidence="2 8">Belongs to the SRP14 family.</text>
</comment>
<evidence type="ECO:0000256" key="3">
    <source>
        <dbReference type="ARBA" id="ARBA00017926"/>
    </source>
</evidence>
<proteinExistence type="inferred from homology"/>
<dbReference type="GO" id="GO:0005786">
    <property type="term" value="C:signal recognition particle, endoplasmic reticulum targeting"/>
    <property type="evidence" value="ECO:0007669"/>
    <property type="project" value="UniProtKB-UniRule"/>
</dbReference>
<keyword evidence="5 8" id="KW-0694">RNA-binding</keyword>
<comment type="subcellular location">
    <subcellularLocation>
        <location evidence="1 8">Cytoplasm</location>
    </subcellularLocation>
</comment>
<comment type="function">
    <text evidence="8">Component of the signal recognition particle (SRP) complex, a ribonucleoprotein complex that mediates the cotranslational targeting of secretory and membrane proteins to the endoplasmic reticulum (ER). SRP9 together with SRP14 and the Alu portion of the SRP RNA, constitutes the elongation arrest domain of SRP. The complex of SRP9 and SRP14 is required for SRP RNA binding.</text>
</comment>
<evidence type="ECO:0000256" key="7">
    <source>
        <dbReference type="ARBA" id="ARBA00023274"/>
    </source>
</evidence>
<organism evidence="9 10">
    <name type="scientific">Ancylostoma ceylanicum</name>
    <dbReference type="NCBI Taxonomy" id="53326"/>
    <lineage>
        <taxon>Eukaryota</taxon>
        <taxon>Metazoa</taxon>
        <taxon>Ecdysozoa</taxon>
        <taxon>Nematoda</taxon>
        <taxon>Chromadorea</taxon>
        <taxon>Rhabditida</taxon>
        <taxon>Rhabditina</taxon>
        <taxon>Rhabditomorpha</taxon>
        <taxon>Strongyloidea</taxon>
        <taxon>Ancylostomatidae</taxon>
        <taxon>Ancylostomatinae</taxon>
        <taxon>Ancylostoma</taxon>
    </lineage>
</organism>
<evidence type="ECO:0000256" key="6">
    <source>
        <dbReference type="ARBA" id="ARBA00023135"/>
    </source>
</evidence>
<protein>
    <recommendedName>
        <fullName evidence="3 8">Signal recognition particle 14 kDa protein</fullName>
        <shortName evidence="8">SRP14</shortName>
    </recommendedName>
</protein>
<dbReference type="GO" id="GO:0030942">
    <property type="term" value="F:endoplasmic reticulum signal peptide binding"/>
    <property type="evidence" value="ECO:0007669"/>
    <property type="project" value="UniProtKB-UniRule"/>
</dbReference>
<keyword evidence="7 8" id="KW-0687">Ribonucleoprotein</keyword>
<dbReference type="Gene3D" id="3.30.720.10">
    <property type="entry name" value="Signal recognition particle alu RNA binding heterodimer, srp9/1"/>
    <property type="match status" value="1"/>
</dbReference>
<gene>
    <name evidence="9" type="ORF">ANCCEY_02774</name>
</gene>
<dbReference type="Proteomes" id="UP000054495">
    <property type="component" value="Unassembled WGS sequence"/>
</dbReference>
<dbReference type="GO" id="GO:0006614">
    <property type="term" value="P:SRP-dependent cotranslational protein targeting to membrane"/>
    <property type="evidence" value="ECO:0007669"/>
    <property type="project" value="UniProtKB-UniRule"/>
</dbReference>
<reference evidence="9 10" key="1">
    <citation type="submission" date="2013-05" db="EMBL/GenBank/DDBJ databases">
        <title>Draft genome of the parasitic nematode Anyclostoma ceylanicum.</title>
        <authorList>
            <person name="Mitreva M."/>
        </authorList>
    </citation>
    <scope>NUCLEOTIDE SEQUENCE [LARGE SCALE GENOMIC DNA]</scope>
</reference>
<dbReference type="InterPro" id="IPR003210">
    <property type="entry name" value="Signal_recog_particle_SRP14"/>
</dbReference>
<accession>A0A0D6M1Z8</accession>
<evidence type="ECO:0000313" key="9">
    <source>
        <dbReference type="EMBL" id="EPB78134.1"/>
    </source>
</evidence>
<evidence type="ECO:0000256" key="4">
    <source>
        <dbReference type="ARBA" id="ARBA00022490"/>
    </source>
</evidence>